<dbReference type="Proteomes" id="UP001482620">
    <property type="component" value="Unassembled WGS sequence"/>
</dbReference>
<comment type="caution">
    <text evidence="2">The sequence shown here is derived from an EMBL/GenBank/DDBJ whole genome shotgun (WGS) entry which is preliminary data.</text>
</comment>
<name>A0ABV0USF6_9TELE</name>
<evidence type="ECO:0000313" key="2">
    <source>
        <dbReference type="EMBL" id="MEQ2248132.1"/>
    </source>
</evidence>
<feature type="compositionally biased region" description="Basic and acidic residues" evidence="1">
    <location>
        <begin position="94"/>
        <end position="110"/>
    </location>
</feature>
<proteinExistence type="predicted"/>
<organism evidence="2 3">
    <name type="scientific">Ilyodon furcidens</name>
    <name type="common">goldbreast splitfin</name>
    <dbReference type="NCBI Taxonomy" id="33524"/>
    <lineage>
        <taxon>Eukaryota</taxon>
        <taxon>Metazoa</taxon>
        <taxon>Chordata</taxon>
        <taxon>Craniata</taxon>
        <taxon>Vertebrata</taxon>
        <taxon>Euteleostomi</taxon>
        <taxon>Actinopterygii</taxon>
        <taxon>Neopterygii</taxon>
        <taxon>Teleostei</taxon>
        <taxon>Neoteleostei</taxon>
        <taxon>Acanthomorphata</taxon>
        <taxon>Ovalentaria</taxon>
        <taxon>Atherinomorphae</taxon>
        <taxon>Cyprinodontiformes</taxon>
        <taxon>Goodeidae</taxon>
        <taxon>Ilyodon</taxon>
    </lineage>
</organism>
<evidence type="ECO:0000313" key="3">
    <source>
        <dbReference type="Proteomes" id="UP001482620"/>
    </source>
</evidence>
<sequence>MSCKPFKFCNCQICQVGRVTETFPHSSSQTLLYKHRGDTDFKHKFSHFGASFHQEDNMSDSEDKKKKHESGSDDSGSESDGSGGGKGKKKDKGKGKDKNKGKDKGSSEKGKGHKKGGKS</sequence>
<protein>
    <submittedName>
        <fullName evidence="2">Uncharacterized protein</fullName>
    </submittedName>
</protein>
<feature type="compositionally biased region" description="Basic and acidic residues" evidence="1">
    <location>
        <begin position="53"/>
        <end position="64"/>
    </location>
</feature>
<dbReference type="EMBL" id="JAHRIQ010082549">
    <property type="protein sequence ID" value="MEQ2248132.1"/>
    <property type="molecule type" value="Genomic_DNA"/>
</dbReference>
<feature type="region of interest" description="Disordered" evidence="1">
    <location>
        <begin position="50"/>
        <end position="119"/>
    </location>
</feature>
<keyword evidence="3" id="KW-1185">Reference proteome</keyword>
<accession>A0ABV0USF6</accession>
<evidence type="ECO:0000256" key="1">
    <source>
        <dbReference type="SAM" id="MobiDB-lite"/>
    </source>
</evidence>
<gene>
    <name evidence="2" type="ORF">ILYODFUR_016118</name>
</gene>
<reference evidence="2 3" key="1">
    <citation type="submission" date="2021-06" db="EMBL/GenBank/DDBJ databases">
        <authorList>
            <person name="Palmer J.M."/>
        </authorList>
    </citation>
    <scope>NUCLEOTIDE SEQUENCE [LARGE SCALE GENOMIC DNA]</scope>
    <source>
        <strain evidence="3">if_2019</strain>
        <tissue evidence="2">Muscle</tissue>
    </source>
</reference>